<feature type="compositionally biased region" description="Low complexity" evidence="1">
    <location>
        <begin position="84"/>
        <end position="103"/>
    </location>
</feature>
<protein>
    <submittedName>
        <fullName evidence="2">Uncharacterized protein</fullName>
    </submittedName>
</protein>
<keyword evidence="3" id="KW-1185">Reference proteome</keyword>
<evidence type="ECO:0000313" key="2">
    <source>
        <dbReference type="EMBL" id="WVY99945.1"/>
    </source>
</evidence>
<evidence type="ECO:0000256" key="1">
    <source>
        <dbReference type="SAM" id="MobiDB-lite"/>
    </source>
</evidence>
<dbReference type="EMBL" id="CP144693">
    <property type="protein sequence ID" value="WVY99945.1"/>
    <property type="molecule type" value="Genomic_DNA"/>
</dbReference>
<gene>
    <name evidence="2" type="ORF">V8G54_026015</name>
</gene>
<evidence type="ECO:0000313" key="3">
    <source>
        <dbReference type="Proteomes" id="UP001374535"/>
    </source>
</evidence>
<reference evidence="2 3" key="1">
    <citation type="journal article" date="2023" name="Life. Sci Alliance">
        <title>Evolutionary insights into 3D genome organization and epigenetic landscape of Vigna mungo.</title>
        <authorList>
            <person name="Junaid A."/>
            <person name="Singh B."/>
            <person name="Bhatia S."/>
        </authorList>
    </citation>
    <scope>NUCLEOTIDE SEQUENCE [LARGE SCALE GENOMIC DNA]</scope>
    <source>
        <strain evidence="2">Urdbean</strain>
    </source>
</reference>
<sequence length="135" mass="14737">MLIGIFSQRPLDIRRRPSPRLTAYGAVSVTGSLISSATRRLTKLWLAPLSMRISIGFSPILPASFMVVGDVIPSAEHADSSMQSFSWDPSSIPPSSSSSANKSTLNPFSEQRWPGAKGPPHRKHRPSSRLFKYSG</sequence>
<name>A0AAQ3N083_VIGMU</name>
<dbReference type="Proteomes" id="UP001374535">
    <property type="component" value="Chromosome 8"/>
</dbReference>
<organism evidence="2 3">
    <name type="scientific">Vigna mungo</name>
    <name type="common">Black gram</name>
    <name type="synonym">Phaseolus mungo</name>
    <dbReference type="NCBI Taxonomy" id="3915"/>
    <lineage>
        <taxon>Eukaryota</taxon>
        <taxon>Viridiplantae</taxon>
        <taxon>Streptophyta</taxon>
        <taxon>Embryophyta</taxon>
        <taxon>Tracheophyta</taxon>
        <taxon>Spermatophyta</taxon>
        <taxon>Magnoliopsida</taxon>
        <taxon>eudicotyledons</taxon>
        <taxon>Gunneridae</taxon>
        <taxon>Pentapetalae</taxon>
        <taxon>rosids</taxon>
        <taxon>fabids</taxon>
        <taxon>Fabales</taxon>
        <taxon>Fabaceae</taxon>
        <taxon>Papilionoideae</taxon>
        <taxon>50 kb inversion clade</taxon>
        <taxon>NPAAA clade</taxon>
        <taxon>indigoferoid/millettioid clade</taxon>
        <taxon>Phaseoleae</taxon>
        <taxon>Vigna</taxon>
    </lineage>
</organism>
<proteinExistence type="predicted"/>
<feature type="region of interest" description="Disordered" evidence="1">
    <location>
        <begin position="81"/>
        <end position="135"/>
    </location>
</feature>
<dbReference type="AlphaFoldDB" id="A0AAQ3N083"/>
<accession>A0AAQ3N083</accession>